<dbReference type="FunFam" id="3.40.50.1820:FF:000028">
    <property type="entry name" value="S9 family peptidase"/>
    <property type="match status" value="1"/>
</dbReference>
<evidence type="ECO:0000256" key="2">
    <source>
        <dbReference type="ARBA" id="ARBA00022670"/>
    </source>
</evidence>
<dbReference type="STRING" id="106004.A0A1Y2E065"/>
<evidence type="ECO:0000256" key="5">
    <source>
        <dbReference type="ARBA" id="ARBA00032829"/>
    </source>
</evidence>
<feature type="compositionally biased region" description="Basic and acidic residues" evidence="6">
    <location>
        <begin position="517"/>
        <end position="536"/>
    </location>
</feature>
<reference evidence="8 9" key="1">
    <citation type="submission" date="2016-07" db="EMBL/GenBank/DDBJ databases">
        <title>Pervasive Adenine N6-methylation of Active Genes in Fungi.</title>
        <authorList>
            <consortium name="DOE Joint Genome Institute"/>
            <person name="Mondo S.J."/>
            <person name="Dannebaum R.O."/>
            <person name="Kuo R.C."/>
            <person name="Labutti K."/>
            <person name="Haridas S."/>
            <person name="Kuo A."/>
            <person name="Salamov A."/>
            <person name="Ahrendt S.R."/>
            <person name="Lipzen A."/>
            <person name="Sullivan W."/>
            <person name="Andreopoulos W.B."/>
            <person name="Clum A."/>
            <person name="Lindquist E."/>
            <person name="Daum C."/>
            <person name="Ramamoorthy G.K."/>
            <person name="Gryganskyi A."/>
            <person name="Culley D."/>
            <person name="Magnuson J.K."/>
            <person name="James T.Y."/>
            <person name="O'Malley M.A."/>
            <person name="Stajich J.E."/>
            <person name="Spatafora J.W."/>
            <person name="Visel A."/>
            <person name="Grigoriev I.V."/>
        </authorList>
    </citation>
    <scope>NUCLEOTIDE SEQUENCE [LARGE SCALE GENOMIC DNA]</scope>
    <source>
        <strain evidence="8 9">62-1032</strain>
    </source>
</reference>
<name>A0A1Y2E065_9BASI</name>
<dbReference type="GO" id="GO:0004252">
    <property type="term" value="F:serine-type endopeptidase activity"/>
    <property type="evidence" value="ECO:0007669"/>
    <property type="project" value="TreeGrafter"/>
</dbReference>
<evidence type="ECO:0000313" key="9">
    <source>
        <dbReference type="Proteomes" id="UP000193467"/>
    </source>
</evidence>
<dbReference type="AlphaFoldDB" id="A0A1Y2E065"/>
<gene>
    <name evidence="8" type="ORF">BCR35DRAFT_308631</name>
</gene>
<organism evidence="8 9">
    <name type="scientific">Leucosporidium creatinivorum</name>
    <dbReference type="NCBI Taxonomy" id="106004"/>
    <lineage>
        <taxon>Eukaryota</taxon>
        <taxon>Fungi</taxon>
        <taxon>Dikarya</taxon>
        <taxon>Basidiomycota</taxon>
        <taxon>Pucciniomycotina</taxon>
        <taxon>Microbotryomycetes</taxon>
        <taxon>Leucosporidiales</taxon>
        <taxon>Leucosporidium</taxon>
    </lineage>
</organism>
<evidence type="ECO:0000256" key="1">
    <source>
        <dbReference type="ARBA" id="ARBA00010040"/>
    </source>
</evidence>
<dbReference type="PANTHER" id="PTHR42776:SF13">
    <property type="entry name" value="DIPEPTIDYL-PEPTIDASE 5"/>
    <property type="match status" value="1"/>
</dbReference>
<evidence type="ECO:0000259" key="7">
    <source>
        <dbReference type="Pfam" id="PF00326"/>
    </source>
</evidence>
<dbReference type="Gene3D" id="3.40.50.1820">
    <property type="entry name" value="alpha/beta hydrolase"/>
    <property type="match status" value="1"/>
</dbReference>
<keyword evidence="2" id="KW-0645">Protease</keyword>
<dbReference type="InterPro" id="IPR011042">
    <property type="entry name" value="6-blade_b-propeller_TolB-like"/>
</dbReference>
<dbReference type="Gene3D" id="2.120.10.30">
    <property type="entry name" value="TolB, C-terminal domain"/>
    <property type="match status" value="1"/>
</dbReference>
<dbReference type="InterPro" id="IPR029058">
    <property type="entry name" value="AB_hydrolase_fold"/>
</dbReference>
<dbReference type="SUPFAM" id="SSF53474">
    <property type="entry name" value="alpha/beta-Hydrolases"/>
    <property type="match status" value="1"/>
</dbReference>
<evidence type="ECO:0000256" key="4">
    <source>
        <dbReference type="ARBA" id="ARBA00022801"/>
    </source>
</evidence>
<dbReference type="FunCoup" id="A0A1Y2E065">
    <property type="interactions" value="21"/>
</dbReference>
<keyword evidence="4 8" id="KW-0378">Hydrolase</keyword>
<dbReference type="Pfam" id="PF00326">
    <property type="entry name" value="Peptidase_S9"/>
    <property type="match status" value="1"/>
</dbReference>
<dbReference type="InterPro" id="IPR001375">
    <property type="entry name" value="Peptidase_S9_cat"/>
</dbReference>
<dbReference type="SUPFAM" id="SSF69322">
    <property type="entry name" value="Tricorn protease domain 2"/>
    <property type="match status" value="1"/>
</dbReference>
<dbReference type="PANTHER" id="PTHR42776">
    <property type="entry name" value="SERINE PEPTIDASE S9 FAMILY MEMBER"/>
    <property type="match status" value="1"/>
</dbReference>
<dbReference type="GO" id="GO:0006508">
    <property type="term" value="P:proteolysis"/>
    <property type="evidence" value="ECO:0007669"/>
    <property type="project" value="UniProtKB-KW"/>
</dbReference>
<evidence type="ECO:0000256" key="3">
    <source>
        <dbReference type="ARBA" id="ARBA00022729"/>
    </source>
</evidence>
<protein>
    <recommendedName>
        <fullName evidence="5">Dipeptidyl-peptidase V</fullName>
    </recommendedName>
</protein>
<dbReference type="Proteomes" id="UP000193467">
    <property type="component" value="Unassembled WGS sequence"/>
</dbReference>
<proteinExistence type="inferred from homology"/>
<feature type="compositionally biased region" description="Basic and acidic residues" evidence="6">
    <location>
        <begin position="110"/>
        <end position="125"/>
    </location>
</feature>
<dbReference type="OrthoDB" id="416344at2759"/>
<feature type="region of interest" description="Disordered" evidence="6">
    <location>
        <begin position="106"/>
        <end position="129"/>
    </location>
</feature>
<comment type="similarity">
    <text evidence="1">Belongs to the peptidase S9C family.</text>
</comment>
<evidence type="ECO:0000313" key="8">
    <source>
        <dbReference type="EMBL" id="ORY64736.1"/>
    </source>
</evidence>
<keyword evidence="3" id="KW-0732">Signal</keyword>
<keyword evidence="9" id="KW-1185">Reference proteome</keyword>
<feature type="domain" description="Peptidase S9 prolyl oligopeptidase catalytic" evidence="7">
    <location>
        <begin position="604"/>
        <end position="814"/>
    </location>
</feature>
<sequence length="847" mass="93659">MVSSLSPGKALTIEDLLQLPRPGGAIVNHSNSLALWPSSSFAFDAADGKGRTTKSLYLINLDHPELTGPQPPRELLTNLSSSDAVFIDDRTVLFLRPALPHGLEATVNADGHREDHPTELSDKDQAKRRKEHAALAGGEGVELWAKDVLEHGGEEYLVGKFPVSISNLTITQISSEKEQGAILSFSAKVFPDGDIYKVAENKARVEKEAKGSDVRVYDTTFIRHWDEWSSTSGEKVQLHFVRLTRNPDSFSEDSGDEFEHVVMPTKPGGEATIAEKPSKGGKWSLVTKEEGGEPSALSKKTVVKSPLAGLNLECPVGPFGGASDFSVSSTHLVFHSKDPHLNPAWHTRTQVYLLPLSPRSAAEATPKALTVGTQGACSSPTISPDGKRVVWLEMREDGYEADRNRVMVYEIETGERWGATEKWDRSPSSVKWCPCGEKVLLTAEDGGFVKLFQLSLPIPSSSISASSLSLTSPTPEALTHRHSITSFTPLTPSTLLLTSNSLTNPNVLSTLTILPPPEDKGKGQGPSRVEHRPLSSLTEHLKEEKELDEGESFYFAGAEGWQVHGFILFPPGFKDAQVRKESGKKWPLAFLVHGGPQGAWTDSWSTRWNPNIYAAHGYITVTINPTGSTGYGQEFTDRIKNQWGGLPFQDLVAGFEFIQQAYPEIDSTRSAFLGASYGGFMANWVQGHNERLGFKAIVCHDGVFSTTNTWYSTEEIYFPEREFGGTPWTAPENYSRWNPQNHIHKWKTPQLVIHGGRDYRLIEGEGIGVFNTLQRLGIPSRFVYFESENHWVLEPHNGVRWHEEVFKWIDEWTSEDSVAAVKSAEFEKEVPSSAEVRKSGYEVSYST</sequence>
<feature type="region of interest" description="Disordered" evidence="6">
    <location>
        <begin position="511"/>
        <end position="536"/>
    </location>
</feature>
<evidence type="ECO:0000256" key="6">
    <source>
        <dbReference type="SAM" id="MobiDB-lite"/>
    </source>
</evidence>
<dbReference type="InParanoid" id="A0A1Y2E065"/>
<comment type="caution">
    <text evidence="8">The sequence shown here is derived from an EMBL/GenBank/DDBJ whole genome shotgun (WGS) entry which is preliminary data.</text>
</comment>
<accession>A0A1Y2E065</accession>
<dbReference type="EMBL" id="MCGR01000065">
    <property type="protein sequence ID" value="ORY64736.1"/>
    <property type="molecule type" value="Genomic_DNA"/>
</dbReference>